<feature type="region of interest" description="Disordered" evidence="9">
    <location>
        <begin position="19"/>
        <end position="42"/>
    </location>
</feature>
<dbReference type="Proteomes" id="UP000246702">
    <property type="component" value="Unassembled WGS sequence"/>
</dbReference>
<dbReference type="GO" id="GO:0061630">
    <property type="term" value="F:ubiquitin protein ligase activity"/>
    <property type="evidence" value="ECO:0007669"/>
    <property type="project" value="UniProtKB-EC"/>
</dbReference>
<name>A0A317WAY2_9EURO</name>
<reference evidence="11 12" key="1">
    <citation type="submission" date="2016-12" db="EMBL/GenBank/DDBJ databases">
        <title>The genomes of Aspergillus section Nigri reveals drivers in fungal speciation.</title>
        <authorList>
            <consortium name="DOE Joint Genome Institute"/>
            <person name="Vesth T.C."/>
            <person name="Nybo J."/>
            <person name="Theobald S."/>
            <person name="Brandl J."/>
            <person name="Frisvad J.C."/>
            <person name="Nielsen K.F."/>
            <person name="Lyhne E.K."/>
            <person name="Kogle M.E."/>
            <person name="Kuo A."/>
            <person name="Riley R."/>
            <person name="Clum A."/>
            <person name="Nolan M."/>
            <person name="Lipzen A."/>
            <person name="Salamov A."/>
            <person name="Henrissat B."/>
            <person name="Wiebenga A."/>
            <person name="De Vries R.P."/>
            <person name="Grigoriev I.V."/>
            <person name="Mortensen U.H."/>
            <person name="Andersen M.R."/>
            <person name="Baker S.E."/>
        </authorList>
    </citation>
    <scope>NUCLEOTIDE SEQUENCE [LARGE SCALE GENOMIC DNA]</scope>
    <source>
        <strain evidence="11 12">CBS 115572</strain>
    </source>
</reference>
<evidence type="ECO:0000256" key="4">
    <source>
        <dbReference type="ARBA" id="ARBA00022723"/>
    </source>
</evidence>
<dbReference type="InterPro" id="IPR044066">
    <property type="entry name" value="TRIAD_supradom"/>
</dbReference>
<dbReference type="CDD" id="cd22584">
    <property type="entry name" value="Rcat_RBR_unk"/>
    <property type="match status" value="1"/>
</dbReference>
<evidence type="ECO:0000256" key="7">
    <source>
        <dbReference type="ARBA" id="ARBA00022786"/>
    </source>
</evidence>
<sequence>MDHFPRSAFDDEIDALSQQIEDVESHRDSCKGEDRGDGSRPDHELAVEAYLDEMKRQLSFLADKKLAVSIASAVYTDSRENDENDSLDQPIVHDSAEHSSVMNEAPDTDEECIAGPSMTCPQRQDEKLEKLPQNKLQCCVCYDCYHPHQTHRLSCKHIYCRYCLKDLFLKAAKDQSLFPPRCCRQLIPLDAVQTAMSEAELAEFKRSEVEFSTIDRTYCSNRACGRFIPPCDIAVDRAQCSYCGSATCSACKNTFHTDDCVEDTALQATLALATSENWQRCFSCRAIVSLAVGCYHITCKCQAEFCYLCGLVWKTCECERWAEEDLLARAEEVVDRELEELLAAPVRRVRVERIRDELRQNHDCDHPGRFHRINGEGGRRFTCEICEGHHWDYILRCRRCHLYVCERCRRNRL</sequence>
<dbReference type="RefSeq" id="XP_025466122.1">
    <property type="nucleotide sequence ID" value="XM_025615774.1"/>
</dbReference>
<feature type="domain" description="RING-type" evidence="10">
    <location>
        <begin position="134"/>
        <end position="322"/>
    </location>
</feature>
<dbReference type="InterPro" id="IPR013083">
    <property type="entry name" value="Znf_RING/FYVE/PHD"/>
</dbReference>
<comment type="caution">
    <text evidence="11">The sequence shown here is derived from an EMBL/GenBank/DDBJ whole genome shotgun (WGS) entry which is preliminary data.</text>
</comment>
<dbReference type="EC" id="2.3.2.31" evidence="2"/>
<dbReference type="InterPro" id="IPR031127">
    <property type="entry name" value="E3_UB_ligase_RBR"/>
</dbReference>
<keyword evidence="5" id="KW-0677">Repeat</keyword>
<dbReference type="InterPro" id="IPR017907">
    <property type="entry name" value="Znf_RING_CS"/>
</dbReference>
<evidence type="ECO:0000256" key="8">
    <source>
        <dbReference type="ARBA" id="ARBA00022833"/>
    </source>
</evidence>
<dbReference type="STRING" id="1450535.A0A317WAY2"/>
<dbReference type="Gene3D" id="1.20.120.1750">
    <property type="match status" value="1"/>
</dbReference>
<keyword evidence="6" id="KW-0863">Zinc-finger</keyword>
<keyword evidence="3" id="KW-0808">Transferase</keyword>
<dbReference type="EMBL" id="MSFK01000018">
    <property type="protein sequence ID" value="PWY83654.1"/>
    <property type="molecule type" value="Genomic_DNA"/>
</dbReference>
<comment type="catalytic activity">
    <reaction evidence="1">
        <text>[E2 ubiquitin-conjugating enzyme]-S-ubiquitinyl-L-cysteine + [acceptor protein]-L-lysine = [E2 ubiquitin-conjugating enzyme]-L-cysteine + [acceptor protein]-N(6)-ubiquitinyl-L-lysine.</text>
        <dbReference type="EC" id="2.3.2.31"/>
    </reaction>
</comment>
<evidence type="ECO:0000256" key="6">
    <source>
        <dbReference type="ARBA" id="ARBA00022771"/>
    </source>
</evidence>
<dbReference type="PANTHER" id="PTHR11685">
    <property type="entry name" value="RBR FAMILY RING FINGER AND IBR DOMAIN-CONTAINING"/>
    <property type="match status" value="1"/>
</dbReference>
<evidence type="ECO:0000256" key="5">
    <source>
        <dbReference type="ARBA" id="ARBA00022737"/>
    </source>
</evidence>
<keyword evidence="4" id="KW-0479">Metal-binding</keyword>
<dbReference type="GeneID" id="37117917"/>
<proteinExistence type="predicted"/>
<evidence type="ECO:0000313" key="11">
    <source>
        <dbReference type="EMBL" id="PWY83654.1"/>
    </source>
</evidence>
<dbReference type="OrthoDB" id="10009520at2759"/>
<evidence type="ECO:0000256" key="3">
    <source>
        <dbReference type="ARBA" id="ARBA00022679"/>
    </source>
</evidence>
<evidence type="ECO:0000256" key="2">
    <source>
        <dbReference type="ARBA" id="ARBA00012251"/>
    </source>
</evidence>
<accession>A0A317WAY2</accession>
<evidence type="ECO:0000259" key="10">
    <source>
        <dbReference type="PROSITE" id="PS51873"/>
    </source>
</evidence>
<organism evidence="11 12">
    <name type="scientific">Aspergillus sclerotioniger CBS 115572</name>
    <dbReference type="NCBI Taxonomy" id="1450535"/>
    <lineage>
        <taxon>Eukaryota</taxon>
        <taxon>Fungi</taxon>
        <taxon>Dikarya</taxon>
        <taxon>Ascomycota</taxon>
        <taxon>Pezizomycotina</taxon>
        <taxon>Eurotiomycetes</taxon>
        <taxon>Eurotiomycetidae</taxon>
        <taxon>Eurotiales</taxon>
        <taxon>Aspergillaceae</taxon>
        <taxon>Aspergillus</taxon>
        <taxon>Aspergillus subgen. Circumdati</taxon>
    </lineage>
</organism>
<dbReference type="Gene3D" id="3.30.40.10">
    <property type="entry name" value="Zinc/RING finger domain, C3HC4 (zinc finger)"/>
    <property type="match status" value="1"/>
</dbReference>
<keyword evidence="8" id="KW-0862">Zinc</keyword>
<evidence type="ECO:0000256" key="9">
    <source>
        <dbReference type="SAM" id="MobiDB-lite"/>
    </source>
</evidence>
<dbReference type="Pfam" id="PF01485">
    <property type="entry name" value="IBR"/>
    <property type="match status" value="1"/>
</dbReference>
<keyword evidence="12" id="KW-1185">Reference proteome</keyword>
<dbReference type="GO" id="GO:0016567">
    <property type="term" value="P:protein ubiquitination"/>
    <property type="evidence" value="ECO:0007669"/>
    <property type="project" value="InterPro"/>
</dbReference>
<feature type="compositionally biased region" description="Basic and acidic residues" evidence="9">
    <location>
        <begin position="23"/>
        <end position="42"/>
    </location>
</feature>
<evidence type="ECO:0000256" key="1">
    <source>
        <dbReference type="ARBA" id="ARBA00001798"/>
    </source>
</evidence>
<keyword evidence="7" id="KW-0833">Ubl conjugation pathway</keyword>
<dbReference type="PROSITE" id="PS00518">
    <property type="entry name" value="ZF_RING_1"/>
    <property type="match status" value="1"/>
</dbReference>
<dbReference type="GO" id="GO:0008270">
    <property type="term" value="F:zinc ion binding"/>
    <property type="evidence" value="ECO:0007669"/>
    <property type="project" value="UniProtKB-KW"/>
</dbReference>
<dbReference type="InterPro" id="IPR002867">
    <property type="entry name" value="IBR_dom"/>
</dbReference>
<dbReference type="PROSITE" id="PS51873">
    <property type="entry name" value="TRIAD"/>
    <property type="match status" value="1"/>
</dbReference>
<protein>
    <recommendedName>
        <fullName evidence="2">RBR-type E3 ubiquitin transferase</fullName>
        <ecNumber evidence="2">2.3.2.31</ecNumber>
    </recommendedName>
</protein>
<dbReference type="SUPFAM" id="SSF57850">
    <property type="entry name" value="RING/U-box"/>
    <property type="match status" value="2"/>
</dbReference>
<evidence type="ECO:0000313" key="12">
    <source>
        <dbReference type="Proteomes" id="UP000246702"/>
    </source>
</evidence>
<feature type="region of interest" description="Disordered" evidence="9">
    <location>
        <begin position="95"/>
        <end position="116"/>
    </location>
</feature>
<gene>
    <name evidence="11" type="ORF">BO94DRAFT_586714</name>
</gene>
<dbReference type="AlphaFoldDB" id="A0A317WAY2"/>